<keyword evidence="4" id="KW-1185">Reference proteome</keyword>
<evidence type="ECO:0000313" key="2">
    <source>
        <dbReference type="EMBL" id="APT32806.1"/>
    </source>
</evidence>
<feature type="region of interest" description="Disordered" evidence="1">
    <location>
        <begin position="13"/>
        <end position="35"/>
    </location>
</feature>
<dbReference type="KEGG" id="mphy:MCBMB27_03515"/>
<proteinExistence type="predicted"/>
<dbReference type="EMBL" id="FOPK01000027">
    <property type="protein sequence ID" value="SFH48433.1"/>
    <property type="molecule type" value="Genomic_DNA"/>
</dbReference>
<protein>
    <submittedName>
        <fullName evidence="3">Uncharacterized protein</fullName>
    </submittedName>
</protein>
<gene>
    <name evidence="2" type="ORF">MCBMB27_03515</name>
    <name evidence="3" type="ORF">SAMN05192567_12718</name>
</gene>
<reference evidence="2 4" key="1">
    <citation type="submission" date="2016-04" db="EMBL/GenBank/DDBJ databases">
        <title>Complete genome sequencing and analysis of CBMB27, Methylobacterium phyllosphaerae isolated from leaf tissues of rice (Oryza sativa L.).</title>
        <authorList>
            <person name="Lee Y."/>
            <person name="Hwangbo K."/>
            <person name="Chung H."/>
            <person name="Yoo J."/>
            <person name="Kim K.Y."/>
            <person name="Sa T.M."/>
            <person name="Um Y."/>
            <person name="Madhaiyan M."/>
        </authorList>
    </citation>
    <scope>NUCLEOTIDE SEQUENCE [LARGE SCALE GENOMIC DNA]</scope>
    <source>
        <strain evidence="2 4">CBMB27</strain>
    </source>
</reference>
<dbReference type="Proteomes" id="UP000185487">
    <property type="component" value="Chromosome"/>
</dbReference>
<evidence type="ECO:0000256" key="1">
    <source>
        <dbReference type="SAM" id="MobiDB-lite"/>
    </source>
</evidence>
<accession>A0AAE8L8U0</accession>
<evidence type="ECO:0000313" key="4">
    <source>
        <dbReference type="Proteomes" id="UP000185487"/>
    </source>
</evidence>
<organism evidence="3 5">
    <name type="scientific">Methylobacterium phyllosphaerae</name>
    <dbReference type="NCBI Taxonomy" id="418223"/>
    <lineage>
        <taxon>Bacteria</taxon>
        <taxon>Pseudomonadati</taxon>
        <taxon>Pseudomonadota</taxon>
        <taxon>Alphaproteobacteria</taxon>
        <taxon>Hyphomicrobiales</taxon>
        <taxon>Methylobacteriaceae</taxon>
        <taxon>Methylobacterium</taxon>
    </lineage>
</organism>
<evidence type="ECO:0000313" key="3">
    <source>
        <dbReference type="EMBL" id="SFH48433.1"/>
    </source>
</evidence>
<name>A0AAE8L8U0_9HYPH</name>
<dbReference type="Proteomes" id="UP000199140">
    <property type="component" value="Unassembled WGS sequence"/>
</dbReference>
<dbReference type="AlphaFoldDB" id="A0AAE8L8U0"/>
<sequence length="35" mass="3915">MIRVLDAGASSLRRALSRPGADDPAWRARGRRHRS</sequence>
<reference evidence="3 5" key="2">
    <citation type="submission" date="2016-10" db="EMBL/GenBank/DDBJ databases">
        <authorList>
            <person name="Varghese N."/>
            <person name="Submissions S."/>
        </authorList>
    </citation>
    <scope>NUCLEOTIDE SEQUENCE [LARGE SCALE GENOMIC DNA]</scope>
    <source>
        <strain evidence="3 5">CBMB27</strain>
    </source>
</reference>
<evidence type="ECO:0000313" key="5">
    <source>
        <dbReference type="Proteomes" id="UP000199140"/>
    </source>
</evidence>
<dbReference type="EMBL" id="CP015367">
    <property type="protein sequence ID" value="APT32806.1"/>
    <property type="molecule type" value="Genomic_DNA"/>
</dbReference>